<dbReference type="InterPro" id="IPR036291">
    <property type="entry name" value="NAD(P)-bd_dom_sf"/>
</dbReference>
<reference evidence="4 5" key="1">
    <citation type="submission" date="2021-08" db="EMBL/GenBank/DDBJ databases">
        <authorList>
            <person name="Tuo L."/>
        </authorList>
    </citation>
    <scope>NUCLEOTIDE SEQUENCE [LARGE SCALE GENOMIC DNA]</scope>
    <source>
        <strain evidence="4 5">JCM 31229</strain>
    </source>
</reference>
<proteinExistence type="inferred from homology"/>
<keyword evidence="3" id="KW-1133">Transmembrane helix</keyword>
<dbReference type="Gene3D" id="3.40.50.720">
    <property type="entry name" value="NAD(P)-binding Rossmann-like Domain"/>
    <property type="match status" value="1"/>
</dbReference>
<evidence type="ECO:0000256" key="2">
    <source>
        <dbReference type="RuleBase" id="RU000363"/>
    </source>
</evidence>
<evidence type="ECO:0000313" key="4">
    <source>
        <dbReference type="EMBL" id="MBY8825579.1"/>
    </source>
</evidence>
<dbReference type="Proteomes" id="UP000706039">
    <property type="component" value="Unassembled WGS sequence"/>
</dbReference>
<sequence>MTQDLLTGRVALVTGGSSGIGEAVARKLASAGAHVAVVASHDIGRAEAVAESIGERAAAFVADVRDPDSIGLLVSEVEAQLGPIDILVNSAGVYFPTPADGTPSADAARMIDINLKGAWTCISAVAPGMKARRRGRIVNMASVAGVMGVGGFALYSATKAGIVMMTRSLARELAPFDINVNAVAPGNTATPMNAEIRSQADITDAVARMTPSTTAFTAPEEIAEIVLFLVGPGGRPMHGTTLLADEGLSTGV</sequence>
<gene>
    <name evidence="4" type="ORF">K7G82_24975</name>
</gene>
<keyword evidence="5" id="KW-1185">Reference proteome</keyword>
<dbReference type="InterPro" id="IPR002347">
    <property type="entry name" value="SDR_fam"/>
</dbReference>
<evidence type="ECO:0000313" key="5">
    <source>
        <dbReference type="Proteomes" id="UP000706039"/>
    </source>
</evidence>
<dbReference type="PANTHER" id="PTHR42879">
    <property type="entry name" value="3-OXOACYL-(ACYL-CARRIER-PROTEIN) REDUCTASE"/>
    <property type="match status" value="1"/>
</dbReference>
<accession>A0ABS7PW46</accession>
<organism evidence="4 5">
    <name type="scientific">Sphingomonas colocasiae</name>
    <dbReference type="NCBI Taxonomy" id="1848973"/>
    <lineage>
        <taxon>Bacteria</taxon>
        <taxon>Pseudomonadati</taxon>
        <taxon>Pseudomonadota</taxon>
        <taxon>Alphaproteobacteria</taxon>
        <taxon>Sphingomonadales</taxon>
        <taxon>Sphingomonadaceae</taxon>
        <taxon>Sphingomonas</taxon>
    </lineage>
</organism>
<keyword evidence="3" id="KW-0472">Membrane</keyword>
<dbReference type="CDD" id="cd05233">
    <property type="entry name" value="SDR_c"/>
    <property type="match status" value="1"/>
</dbReference>
<dbReference type="SUPFAM" id="SSF51735">
    <property type="entry name" value="NAD(P)-binding Rossmann-fold domains"/>
    <property type="match status" value="1"/>
</dbReference>
<dbReference type="PRINTS" id="PR00081">
    <property type="entry name" value="GDHRDH"/>
</dbReference>
<dbReference type="RefSeq" id="WP_222992677.1">
    <property type="nucleotide sequence ID" value="NZ_JAINVV010000012.1"/>
</dbReference>
<dbReference type="PANTHER" id="PTHR42879:SF2">
    <property type="entry name" value="3-OXOACYL-[ACYL-CARRIER-PROTEIN] REDUCTASE FABG"/>
    <property type="match status" value="1"/>
</dbReference>
<dbReference type="EMBL" id="JAINVV010000012">
    <property type="protein sequence ID" value="MBY8825579.1"/>
    <property type="molecule type" value="Genomic_DNA"/>
</dbReference>
<comment type="similarity">
    <text evidence="1 2">Belongs to the short-chain dehydrogenases/reductases (SDR) family.</text>
</comment>
<evidence type="ECO:0000256" key="3">
    <source>
        <dbReference type="SAM" id="Phobius"/>
    </source>
</evidence>
<dbReference type="InterPro" id="IPR020904">
    <property type="entry name" value="Sc_DH/Rdtase_CS"/>
</dbReference>
<keyword evidence="3" id="KW-0812">Transmembrane</keyword>
<comment type="caution">
    <text evidence="4">The sequence shown here is derived from an EMBL/GenBank/DDBJ whole genome shotgun (WGS) entry which is preliminary data.</text>
</comment>
<feature type="transmembrane region" description="Helical" evidence="3">
    <location>
        <begin position="137"/>
        <end position="157"/>
    </location>
</feature>
<dbReference type="Pfam" id="PF00106">
    <property type="entry name" value="adh_short"/>
    <property type="match status" value="1"/>
</dbReference>
<evidence type="ECO:0000256" key="1">
    <source>
        <dbReference type="ARBA" id="ARBA00006484"/>
    </source>
</evidence>
<dbReference type="InterPro" id="IPR050259">
    <property type="entry name" value="SDR"/>
</dbReference>
<dbReference type="PROSITE" id="PS00061">
    <property type="entry name" value="ADH_SHORT"/>
    <property type="match status" value="1"/>
</dbReference>
<dbReference type="PRINTS" id="PR00080">
    <property type="entry name" value="SDRFAMILY"/>
</dbReference>
<protein>
    <submittedName>
        <fullName evidence="4">SDR family oxidoreductase</fullName>
    </submittedName>
</protein>
<name>A0ABS7PW46_9SPHN</name>